<dbReference type="InterPro" id="IPR001959">
    <property type="entry name" value="Transposase"/>
</dbReference>
<keyword evidence="4" id="KW-0233">DNA recombination</keyword>
<protein>
    <submittedName>
        <fullName evidence="8">Transposase</fullName>
    </submittedName>
</protein>
<evidence type="ECO:0000256" key="5">
    <source>
        <dbReference type="SAM" id="MobiDB-lite"/>
    </source>
</evidence>
<evidence type="ECO:0000259" key="6">
    <source>
        <dbReference type="Pfam" id="PF01385"/>
    </source>
</evidence>
<comment type="similarity">
    <text evidence="1">In the C-terminal section; belongs to the transposase 35 family.</text>
</comment>
<dbReference type="NCBIfam" id="NF040570">
    <property type="entry name" value="guided_TnpB"/>
    <property type="match status" value="1"/>
</dbReference>
<accession>A0ABR9U8K2</accession>
<dbReference type="Proteomes" id="UP000640725">
    <property type="component" value="Unassembled WGS sequence"/>
</dbReference>
<organism evidence="8 9">
    <name type="scientific">Planktothrix mougeotii LEGE 06226</name>
    <dbReference type="NCBI Taxonomy" id="1828728"/>
    <lineage>
        <taxon>Bacteria</taxon>
        <taxon>Bacillati</taxon>
        <taxon>Cyanobacteriota</taxon>
        <taxon>Cyanophyceae</taxon>
        <taxon>Oscillatoriophycideae</taxon>
        <taxon>Oscillatoriales</taxon>
        <taxon>Microcoleaceae</taxon>
        <taxon>Planktothrix</taxon>
    </lineage>
</organism>
<evidence type="ECO:0000256" key="1">
    <source>
        <dbReference type="ARBA" id="ARBA00008761"/>
    </source>
</evidence>
<keyword evidence="2" id="KW-0815">Transposition</keyword>
<evidence type="ECO:0000259" key="7">
    <source>
        <dbReference type="Pfam" id="PF07282"/>
    </source>
</evidence>
<keyword evidence="3" id="KW-0238">DNA-binding</keyword>
<evidence type="ECO:0000256" key="2">
    <source>
        <dbReference type="ARBA" id="ARBA00022578"/>
    </source>
</evidence>
<dbReference type="RefSeq" id="WP_193868409.1">
    <property type="nucleotide sequence ID" value="NZ_JADEWU010000008.1"/>
</dbReference>
<evidence type="ECO:0000256" key="3">
    <source>
        <dbReference type="ARBA" id="ARBA00023125"/>
    </source>
</evidence>
<proteinExistence type="inferred from homology"/>
<evidence type="ECO:0000313" key="8">
    <source>
        <dbReference type="EMBL" id="MBE9142773.1"/>
    </source>
</evidence>
<feature type="domain" description="Probable transposase IS891/IS1136/IS1341" evidence="6">
    <location>
        <begin position="169"/>
        <end position="281"/>
    </location>
</feature>
<gene>
    <name evidence="8" type="ORF">IQ236_05985</name>
</gene>
<dbReference type="InterPro" id="IPR010095">
    <property type="entry name" value="Cas12f1-like_TNB"/>
</dbReference>
<evidence type="ECO:0000313" key="9">
    <source>
        <dbReference type="Proteomes" id="UP000640725"/>
    </source>
</evidence>
<feature type="domain" description="Cas12f1-like TNB" evidence="7">
    <location>
        <begin position="293"/>
        <end position="357"/>
    </location>
</feature>
<feature type="region of interest" description="Disordered" evidence="5">
    <location>
        <begin position="219"/>
        <end position="241"/>
    </location>
</feature>
<comment type="caution">
    <text evidence="8">The sequence shown here is derived from an EMBL/GenBank/DDBJ whole genome shotgun (WGS) entry which is preliminary data.</text>
</comment>
<reference evidence="8 9" key="1">
    <citation type="submission" date="2020-10" db="EMBL/GenBank/DDBJ databases">
        <authorList>
            <person name="Castelo-Branco R."/>
            <person name="Eusebio N."/>
            <person name="Adriana R."/>
            <person name="Vieira A."/>
            <person name="Brugerolle De Fraissinette N."/>
            <person name="Rezende De Castro R."/>
            <person name="Schneider M.P."/>
            <person name="Vasconcelos V."/>
            <person name="Leao P.N."/>
        </authorList>
    </citation>
    <scope>NUCLEOTIDE SEQUENCE [LARGE SCALE GENOMIC DNA]</scope>
    <source>
        <strain evidence="8 9">LEGE 06226</strain>
    </source>
</reference>
<sequence>MLVLEFKVRAALQQRKAIDEAIRTAQFVQNKCLRYWRDNKGVNKYDLNKYCRVLAHDFKFASELNSQARQSSAERAWSAIARFYDNCKRKVPGKKGFPKFKKNCRSVEYKTTGWQLNLETRKAITFTDKKGIGRLRLVGSYDLHFYQPEQIKRVRLVRRADGYYCQFLLSIDVKIQSEPTNKTIGLDVGLSAFYTDDQGNKVDHPKFLRKGEKKIKRLQRQLSRKQKGSNNRKKARQRLSKAHLKISRQRKEFSKRVAYSVIQSNDLVAYEDLRIKNLVKNHCLAKSISDAAWYQFRIWLEYFGRKYGKATIAVPPQYTSQNCSNCGKTVKKSLSTRTHVCSCGCQLDRDENAAKNILRIGLSTAGHTGTLVRLRSPSEVEVNALGELTSTLTESVLLRQVDSLNKESHLTSLRDVR</sequence>
<keyword evidence="9" id="KW-1185">Reference proteome</keyword>
<evidence type="ECO:0000256" key="4">
    <source>
        <dbReference type="ARBA" id="ARBA00023172"/>
    </source>
</evidence>
<dbReference type="Pfam" id="PF07282">
    <property type="entry name" value="Cas12f1-like_TNB"/>
    <property type="match status" value="1"/>
</dbReference>
<dbReference type="Pfam" id="PF01385">
    <property type="entry name" value="OrfB_IS605"/>
    <property type="match status" value="1"/>
</dbReference>
<name>A0ABR9U8K2_9CYAN</name>
<dbReference type="EMBL" id="JADEWU010000008">
    <property type="protein sequence ID" value="MBE9142773.1"/>
    <property type="molecule type" value="Genomic_DNA"/>
</dbReference>